<dbReference type="AlphaFoldDB" id="A0A0P1E5U5"/>
<protein>
    <recommendedName>
        <fullName evidence="4">Integral membrane protein</fullName>
    </recommendedName>
</protein>
<dbReference type="EMBL" id="CYPS01000043">
    <property type="protein sequence ID" value="CUH44038.1"/>
    <property type="molecule type" value="Genomic_DNA"/>
</dbReference>
<evidence type="ECO:0000256" key="1">
    <source>
        <dbReference type="SAM" id="Phobius"/>
    </source>
</evidence>
<dbReference type="Proteomes" id="UP000050786">
    <property type="component" value="Unassembled WGS sequence"/>
</dbReference>
<evidence type="ECO:0000313" key="3">
    <source>
        <dbReference type="Proteomes" id="UP000050786"/>
    </source>
</evidence>
<keyword evidence="1" id="KW-1133">Transmembrane helix</keyword>
<keyword evidence="3" id="KW-1185">Reference proteome</keyword>
<dbReference type="RefSeq" id="WP_058274010.1">
    <property type="nucleotide sequence ID" value="NZ_CYPS01000043.1"/>
</dbReference>
<feature type="transmembrane region" description="Helical" evidence="1">
    <location>
        <begin position="37"/>
        <end position="56"/>
    </location>
</feature>
<sequence>MTAMNTNTFEKSATSATYDQSVPVLIAFAPNWRARTVLARIAGAFLIVVAFSMWLMSGAVMATEVWPIKLAASLTFLLIGVSLLTIQVLDARPDAYFDPIRREVRVLQKNENGRPQTVLRRSYDTLGGARFDDDQVELYDVDGSLLMKLPLQSADVGRALKGQLNGSVTIFA</sequence>
<gene>
    <name evidence="2" type="ORF">RUM4293_02935</name>
</gene>
<accession>A0A0P1E5U5</accession>
<evidence type="ECO:0008006" key="4">
    <source>
        <dbReference type="Google" id="ProtNLM"/>
    </source>
</evidence>
<keyword evidence="1" id="KW-0812">Transmembrane</keyword>
<feature type="transmembrane region" description="Helical" evidence="1">
    <location>
        <begin position="68"/>
        <end position="89"/>
    </location>
</feature>
<evidence type="ECO:0000313" key="2">
    <source>
        <dbReference type="EMBL" id="CUH44038.1"/>
    </source>
</evidence>
<reference evidence="3" key="1">
    <citation type="submission" date="2015-09" db="EMBL/GenBank/DDBJ databases">
        <authorList>
            <person name="Rodrigo-Torres L."/>
            <person name="Arahal D.R."/>
        </authorList>
    </citation>
    <scope>NUCLEOTIDE SEQUENCE [LARGE SCALE GENOMIC DNA]</scope>
    <source>
        <strain evidence="3">CECT 4293</strain>
    </source>
</reference>
<organism evidence="2 3">
    <name type="scientific">Ruegeria atlantica</name>
    <dbReference type="NCBI Taxonomy" id="81569"/>
    <lineage>
        <taxon>Bacteria</taxon>
        <taxon>Pseudomonadati</taxon>
        <taxon>Pseudomonadota</taxon>
        <taxon>Alphaproteobacteria</taxon>
        <taxon>Rhodobacterales</taxon>
        <taxon>Roseobacteraceae</taxon>
        <taxon>Ruegeria</taxon>
    </lineage>
</organism>
<keyword evidence="1" id="KW-0472">Membrane</keyword>
<proteinExistence type="predicted"/>
<name>A0A0P1E5U5_9RHOB</name>